<dbReference type="EMBL" id="BART01035780">
    <property type="protein sequence ID" value="GAH05620.1"/>
    <property type="molecule type" value="Genomic_DNA"/>
</dbReference>
<feature type="non-terminal residue" evidence="2">
    <location>
        <position position="1"/>
    </location>
</feature>
<feature type="transmembrane region" description="Helical" evidence="1">
    <location>
        <begin position="47"/>
        <end position="67"/>
    </location>
</feature>
<keyword evidence="1" id="KW-0472">Membrane</keyword>
<evidence type="ECO:0000256" key="1">
    <source>
        <dbReference type="SAM" id="Phobius"/>
    </source>
</evidence>
<dbReference type="InterPro" id="IPR016039">
    <property type="entry name" value="Thiolase-like"/>
</dbReference>
<keyword evidence="1" id="KW-0812">Transmembrane</keyword>
<dbReference type="AlphaFoldDB" id="X1DBD1"/>
<protein>
    <submittedName>
        <fullName evidence="2">Uncharacterized protein</fullName>
    </submittedName>
</protein>
<keyword evidence="1" id="KW-1133">Transmembrane helix</keyword>
<reference evidence="2" key="1">
    <citation type="journal article" date="2014" name="Front. Microbiol.">
        <title>High frequency of phylogenetically diverse reductive dehalogenase-homologous genes in deep subseafloor sedimentary metagenomes.</title>
        <authorList>
            <person name="Kawai M."/>
            <person name="Futagami T."/>
            <person name="Toyoda A."/>
            <person name="Takaki Y."/>
            <person name="Nishi S."/>
            <person name="Hori S."/>
            <person name="Arai W."/>
            <person name="Tsubouchi T."/>
            <person name="Morono Y."/>
            <person name="Uchiyama I."/>
            <person name="Ito T."/>
            <person name="Fujiyama A."/>
            <person name="Inagaki F."/>
            <person name="Takami H."/>
        </authorList>
    </citation>
    <scope>NUCLEOTIDE SEQUENCE</scope>
    <source>
        <strain evidence="2">Expedition CK06-06</strain>
    </source>
</reference>
<sequence>NFTEKVLPQLRVPSHFGNMYNASIWAQIIYILENYARVNDTIYFGRLLIWVIQRFWIISCIILMGNLEKGAWNV</sequence>
<name>X1DBD1_9ZZZZ</name>
<dbReference type="GO" id="GO:0016746">
    <property type="term" value="F:acyltransferase activity"/>
    <property type="evidence" value="ECO:0007669"/>
    <property type="project" value="InterPro"/>
</dbReference>
<evidence type="ECO:0000313" key="2">
    <source>
        <dbReference type="EMBL" id="GAH05620.1"/>
    </source>
</evidence>
<accession>X1DBD1</accession>
<comment type="caution">
    <text evidence="2">The sequence shown here is derived from an EMBL/GenBank/DDBJ whole genome shotgun (WGS) entry which is preliminary data.</text>
</comment>
<organism evidence="2">
    <name type="scientific">marine sediment metagenome</name>
    <dbReference type="NCBI Taxonomy" id="412755"/>
    <lineage>
        <taxon>unclassified sequences</taxon>
        <taxon>metagenomes</taxon>
        <taxon>ecological metagenomes</taxon>
    </lineage>
</organism>
<dbReference type="Gene3D" id="3.40.47.10">
    <property type="match status" value="1"/>
</dbReference>
<proteinExistence type="predicted"/>
<gene>
    <name evidence="2" type="ORF">S01H4_60612</name>
</gene>